<evidence type="ECO:0000313" key="3">
    <source>
        <dbReference type="Proteomes" id="UP000193560"/>
    </source>
</evidence>
<feature type="domain" description="NmrA-like" evidence="1">
    <location>
        <begin position="6"/>
        <end position="267"/>
    </location>
</feature>
<proteinExistence type="predicted"/>
<dbReference type="STRING" id="90262.A0A1X2HXF2"/>
<dbReference type="PANTHER" id="PTHR43162:SF1">
    <property type="entry name" value="PRESTALK A DIFFERENTIATION PROTEIN A"/>
    <property type="match status" value="1"/>
</dbReference>
<sequence length="296" mass="32341">MASTTNERVFVLGATGNIGSKVVTELLAKNIAVTIYVRDQDKAAKVFANQIGSLTIVEGGYDDLSAMEKALPGHTRMFLMVYGHTRMVATKTEIATLTFAAGVKQIVDLSCTTFNASWRNNAISQVHLDAEEAMLKIPNRGYVVSLRPSRFMSNMVYLTPSGFTQFEDFLEPDSPQSWISPNDIADVAAVVLAGNIEDHEDSAYELTSQVATPTELAEALTHAAGRTITYKQVTPLERFNTLKVTMANLFPVSAIYAFASMIEINPHVSLGISILLGREPESLDAYFARNKHALTV</sequence>
<dbReference type="EMBL" id="MCGE01000050">
    <property type="protein sequence ID" value="ORZ04482.1"/>
    <property type="molecule type" value="Genomic_DNA"/>
</dbReference>
<protein>
    <recommendedName>
        <fullName evidence="1">NmrA-like domain-containing protein</fullName>
    </recommendedName>
</protein>
<dbReference type="Gene3D" id="3.90.25.10">
    <property type="entry name" value="UDP-galactose 4-epimerase, domain 1"/>
    <property type="match status" value="1"/>
</dbReference>
<keyword evidence="3" id="KW-1185">Reference proteome</keyword>
<dbReference type="Pfam" id="PF05368">
    <property type="entry name" value="NmrA"/>
    <property type="match status" value="1"/>
</dbReference>
<dbReference type="PANTHER" id="PTHR43162">
    <property type="match status" value="1"/>
</dbReference>
<reference evidence="2 3" key="1">
    <citation type="submission" date="2016-07" db="EMBL/GenBank/DDBJ databases">
        <title>Pervasive Adenine N6-methylation of Active Genes in Fungi.</title>
        <authorList>
            <consortium name="DOE Joint Genome Institute"/>
            <person name="Mondo S.J."/>
            <person name="Dannebaum R.O."/>
            <person name="Kuo R.C."/>
            <person name="Labutti K."/>
            <person name="Haridas S."/>
            <person name="Kuo A."/>
            <person name="Salamov A."/>
            <person name="Ahrendt S.R."/>
            <person name="Lipzen A."/>
            <person name="Sullivan W."/>
            <person name="Andreopoulos W.B."/>
            <person name="Clum A."/>
            <person name="Lindquist E."/>
            <person name="Daum C."/>
            <person name="Ramamoorthy G.K."/>
            <person name="Gryganskyi A."/>
            <person name="Culley D."/>
            <person name="Magnuson J.K."/>
            <person name="James T.Y."/>
            <person name="O'Malley M.A."/>
            <person name="Stajich J.E."/>
            <person name="Spatafora J.W."/>
            <person name="Visel A."/>
            <person name="Grigoriev I.V."/>
        </authorList>
    </citation>
    <scope>NUCLEOTIDE SEQUENCE [LARGE SCALE GENOMIC DNA]</scope>
    <source>
        <strain evidence="2 3">NRRL 1336</strain>
    </source>
</reference>
<dbReference type="OrthoDB" id="10254221at2759"/>
<dbReference type="Gene3D" id="3.40.50.720">
    <property type="entry name" value="NAD(P)-binding Rossmann-like Domain"/>
    <property type="match status" value="1"/>
</dbReference>
<dbReference type="AlphaFoldDB" id="A0A1X2HXF2"/>
<dbReference type="InterPro" id="IPR008030">
    <property type="entry name" value="NmrA-like"/>
</dbReference>
<organism evidence="2 3">
    <name type="scientific">Absidia repens</name>
    <dbReference type="NCBI Taxonomy" id="90262"/>
    <lineage>
        <taxon>Eukaryota</taxon>
        <taxon>Fungi</taxon>
        <taxon>Fungi incertae sedis</taxon>
        <taxon>Mucoromycota</taxon>
        <taxon>Mucoromycotina</taxon>
        <taxon>Mucoromycetes</taxon>
        <taxon>Mucorales</taxon>
        <taxon>Cunninghamellaceae</taxon>
        <taxon>Absidia</taxon>
    </lineage>
</organism>
<dbReference type="InterPro" id="IPR036291">
    <property type="entry name" value="NAD(P)-bd_dom_sf"/>
</dbReference>
<gene>
    <name evidence="2" type="ORF">BCR42DRAFT_429166</name>
</gene>
<dbReference type="Proteomes" id="UP000193560">
    <property type="component" value="Unassembled WGS sequence"/>
</dbReference>
<dbReference type="SUPFAM" id="SSF51735">
    <property type="entry name" value="NAD(P)-binding Rossmann-fold domains"/>
    <property type="match status" value="1"/>
</dbReference>
<evidence type="ECO:0000313" key="2">
    <source>
        <dbReference type="EMBL" id="ORZ04482.1"/>
    </source>
</evidence>
<dbReference type="InterPro" id="IPR051604">
    <property type="entry name" value="Ergot_Alk_Oxidoreductase"/>
</dbReference>
<evidence type="ECO:0000259" key="1">
    <source>
        <dbReference type="Pfam" id="PF05368"/>
    </source>
</evidence>
<comment type="caution">
    <text evidence="2">The sequence shown here is derived from an EMBL/GenBank/DDBJ whole genome shotgun (WGS) entry which is preliminary data.</text>
</comment>
<name>A0A1X2HXF2_9FUNG</name>
<accession>A0A1X2HXF2</accession>